<evidence type="ECO:0000313" key="6">
    <source>
        <dbReference type="EMBL" id="MBK7274472.1"/>
    </source>
</evidence>
<reference evidence="6 8" key="1">
    <citation type="submission" date="2020-10" db="EMBL/GenBank/DDBJ databases">
        <title>Connecting structure to function with the recovery of over 1000 high-quality activated sludge metagenome-assembled genomes encoding full-length rRNA genes using long-read sequencing.</title>
        <authorList>
            <person name="Singleton C.M."/>
            <person name="Petriglieri F."/>
            <person name="Kristensen J.M."/>
            <person name="Kirkegaard R.H."/>
            <person name="Michaelsen T.Y."/>
            <person name="Andersen M.H."/>
            <person name="Karst S.M."/>
            <person name="Dueholm M.S."/>
            <person name="Nielsen P.H."/>
            <person name="Albertsen M."/>
        </authorList>
    </citation>
    <scope>NUCLEOTIDE SEQUENCE [LARGE SCALE GENOMIC DNA]</scope>
    <source>
        <strain evidence="6">Ega_18-Q3-R5-49_MAXAC.001</strain>
        <strain evidence="7">Ribe_18-Q3-R11-54_MAXAC.001</strain>
    </source>
</reference>
<comment type="similarity">
    <text evidence="1">Belongs to the glycosyltransferase group 1 family. Glycosyltransferase 4 subfamily.</text>
</comment>
<sequence length="354" mass="37897">MLAPASAVHTQRWANGLCSLGAEVHVACLAEHVPSVSTLDDRITVHTLSGRGQVAYFTQAREVAKLARRVRPDVVNAHYASGYGTLLRLAHLKPSVLSAWGSDVYEFPDRGPLQRWLVAGNLRYAGAVTSSSNVMAARIAEVTHGGVAATVIPFGVDPAIFWPGPERADGRPVRFGIVKTLEPHYRIDVVIDAFARYVSDRDPDAATLDIYGSGALLPELQARIARLGVSDRVVVHGGIAHEAVPAALRALDVFVLASETESFGVAAVEAMACGVPVIASDAPGFVEVLDSGRYGLLYPRGDVGALVQHMSGLGADVEARRRLRVAGMEGARRYDWRRNVVDMFGLLTSMASRA</sequence>
<evidence type="ECO:0000259" key="4">
    <source>
        <dbReference type="Pfam" id="PF00534"/>
    </source>
</evidence>
<feature type="domain" description="Glycosyl transferase family 1" evidence="4">
    <location>
        <begin position="169"/>
        <end position="324"/>
    </location>
</feature>
<dbReference type="GO" id="GO:0016757">
    <property type="term" value="F:glycosyltransferase activity"/>
    <property type="evidence" value="ECO:0007669"/>
    <property type="project" value="UniProtKB-KW"/>
</dbReference>
<dbReference type="Gene3D" id="3.40.50.2000">
    <property type="entry name" value="Glycogen Phosphorylase B"/>
    <property type="match status" value="2"/>
</dbReference>
<protein>
    <submittedName>
        <fullName evidence="6">Glycosyltransferase</fullName>
    </submittedName>
</protein>
<evidence type="ECO:0000313" key="8">
    <source>
        <dbReference type="Proteomes" id="UP000726105"/>
    </source>
</evidence>
<dbReference type="AlphaFoldDB" id="A0A935IM79"/>
<gene>
    <name evidence="6" type="ORF">IPI13_15340</name>
    <name evidence="7" type="ORF">IPP00_14855</name>
</gene>
<dbReference type="EMBL" id="JADJIB010000006">
    <property type="protein sequence ID" value="MBK7274472.1"/>
    <property type="molecule type" value="Genomic_DNA"/>
</dbReference>
<dbReference type="Proteomes" id="UP000886632">
    <property type="component" value="Unassembled WGS sequence"/>
</dbReference>
<dbReference type="Pfam" id="PF00534">
    <property type="entry name" value="Glycos_transf_1"/>
    <property type="match status" value="1"/>
</dbReference>
<dbReference type="InterPro" id="IPR028098">
    <property type="entry name" value="Glyco_trans_4-like_N"/>
</dbReference>
<keyword evidence="3" id="KW-0808">Transferase</keyword>
<evidence type="ECO:0000259" key="5">
    <source>
        <dbReference type="Pfam" id="PF13477"/>
    </source>
</evidence>
<organism evidence="6 8">
    <name type="scientific">Candidatus Phosphoribacter hodrii</name>
    <dbReference type="NCBI Taxonomy" id="2953743"/>
    <lineage>
        <taxon>Bacteria</taxon>
        <taxon>Bacillati</taxon>
        <taxon>Actinomycetota</taxon>
        <taxon>Actinomycetes</taxon>
        <taxon>Micrococcales</taxon>
        <taxon>Dermatophilaceae</taxon>
        <taxon>Candidatus Phosphoribacter</taxon>
    </lineage>
</organism>
<evidence type="ECO:0000256" key="2">
    <source>
        <dbReference type="ARBA" id="ARBA00022676"/>
    </source>
</evidence>
<accession>A0A935IM79</accession>
<comment type="caution">
    <text evidence="6">The sequence shown here is derived from an EMBL/GenBank/DDBJ whole genome shotgun (WGS) entry which is preliminary data.</text>
</comment>
<dbReference type="Pfam" id="PF13477">
    <property type="entry name" value="Glyco_trans_4_2"/>
    <property type="match status" value="1"/>
</dbReference>
<evidence type="ECO:0000256" key="3">
    <source>
        <dbReference type="ARBA" id="ARBA00022679"/>
    </source>
</evidence>
<evidence type="ECO:0000256" key="1">
    <source>
        <dbReference type="ARBA" id="ARBA00009481"/>
    </source>
</evidence>
<dbReference type="InterPro" id="IPR001296">
    <property type="entry name" value="Glyco_trans_1"/>
</dbReference>
<feature type="domain" description="Glycosyltransferase subfamily 4-like N-terminal" evidence="5">
    <location>
        <begin position="2"/>
        <end position="132"/>
    </location>
</feature>
<evidence type="ECO:0000313" key="7">
    <source>
        <dbReference type="EMBL" id="MBL0005191.1"/>
    </source>
</evidence>
<name>A0A935IM79_9MICO</name>
<dbReference type="Proteomes" id="UP000726105">
    <property type="component" value="Unassembled WGS sequence"/>
</dbReference>
<dbReference type="PANTHER" id="PTHR12526">
    <property type="entry name" value="GLYCOSYLTRANSFERASE"/>
    <property type="match status" value="1"/>
</dbReference>
<proteinExistence type="inferred from homology"/>
<keyword evidence="2" id="KW-0328">Glycosyltransferase</keyword>
<dbReference type="SUPFAM" id="SSF53756">
    <property type="entry name" value="UDP-Glycosyltransferase/glycogen phosphorylase"/>
    <property type="match status" value="1"/>
</dbReference>
<dbReference type="EMBL" id="JADKGK010000024">
    <property type="protein sequence ID" value="MBL0005191.1"/>
    <property type="molecule type" value="Genomic_DNA"/>
</dbReference>
<dbReference type="PANTHER" id="PTHR12526:SF640">
    <property type="entry name" value="COLANIC ACID BIOSYNTHESIS GLYCOSYLTRANSFERASE WCAL-RELATED"/>
    <property type="match status" value="1"/>
</dbReference>